<proteinExistence type="inferred from homology"/>
<dbReference type="PANTHER" id="PTHR46532:SF4">
    <property type="entry name" value="AAA+ ATPASE DOMAIN-CONTAINING PROTEIN"/>
    <property type="match status" value="1"/>
</dbReference>
<dbReference type="Gene3D" id="1.20.58.1120">
    <property type="match status" value="1"/>
</dbReference>
<evidence type="ECO:0000313" key="3">
    <source>
        <dbReference type="Proteomes" id="UP000281553"/>
    </source>
</evidence>
<dbReference type="GO" id="GO:0051959">
    <property type="term" value="F:dynein light intermediate chain binding"/>
    <property type="evidence" value="ECO:0007669"/>
    <property type="project" value="InterPro"/>
</dbReference>
<gene>
    <name evidence="2" type="ORF">DILT_LOCUS18574</name>
</gene>
<accession>A0A3P7NFQ5</accession>
<evidence type="ECO:0000313" key="2">
    <source>
        <dbReference type="EMBL" id="VDN41524.1"/>
    </source>
</evidence>
<dbReference type="PANTHER" id="PTHR46532">
    <property type="entry name" value="MALE FERTILITY FACTOR KL5"/>
    <property type="match status" value="1"/>
</dbReference>
<dbReference type="InterPro" id="IPR026983">
    <property type="entry name" value="DHC"/>
</dbReference>
<evidence type="ECO:0000256" key="1">
    <source>
        <dbReference type="ARBA" id="ARBA00008887"/>
    </source>
</evidence>
<comment type="similarity">
    <text evidence="1">Belongs to the dynein heavy chain family.</text>
</comment>
<keyword evidence="3" id="KW-1185">Reference proteome</keyword>
<dbReference type="AlphaFoldDB" id="A0A3P7NFQ5"/>
<sequence>MIWTHDATEALDDAKDNPKLLVDTNRNFLLLLELLISQTTRPLSKYARTKYETLITIHLHQKDIFDALVSQNCQKPGWNPSGNFTLTVFAFTPGVCGTTK</sequence>
<protein>
    <recommendedName>
        <fullName evidence="4">Dynein heavy chain tail domain-containing protein</fullName>
    </recommendedName>
</protein>
<dbReference type="GO" id="GO:0007018">
    <property type="term" value="P:microtubule-based movement"/>
    <property type="evidence" value="ECO:0007669"/>
    <property type="project" value="InterPro"/>
</dbReference>
<evidence type="ECO:0008006" key="4">
    <source>
        <dbReference type="Google" id="ProtNLM"/>
    </source>
</evidence>
<dbReference type="Proteomes" id="UP000281553">
    <property type="component" value="Unassembled WGS sequence"/>
</dbReference>
<dbReference type="GO" id="GO:0045505">
    <property type="term" value="F:dynein intermediate chain binding"/>
    <property type="evidence" value="ECO:0007669"/>
    <property type="project" value="InterPro"/>
</dbReference>
<name>A0A3P7NFQ5_DIBLA</name>
<dbReference type="GO" id="GO:0005858">
    <property type="term" value="C:axonemal dynein complex"/>
    <property type="evidence" value="ECO:0007669"/>
    <property type="project" value="TreeGrafter"/>
</dbReference>
<dbReference type="EMBL" id="UYRU01101682">
    <property type="protein sequence ID" value="VDN41524.1"/>
    <property type="molecule type" value="Genomic_DNA"/>
</dbReference>
<reference evidence="2 3" key="1">
    <citation type="submission" date="2018-11" db="EMBL/GenBank/DDBJ databases">
        <authorList>
            <consortium name="Pathogen Informatics"/>
        </authorList>
    </citation>
    <scope>NUCLEOTIDE SEQUENCE [LARGE SCALE GENOMIC DNA]</scope>
</reference>
<dbReference type="OrthoDB" id="6120175at2759"/>
<organism evidence="2 3">
    <name type="scientific">Dibothriocephalus latus</name>
    <name type="common">Fish tapeworm</name>
    <name type="synonym">Diphyllobothrium latum</name>
    <dbReference type="NCBI Taxonomy" id="60516"/>
    <lineage>
        <taxon>Eukaryota</taxon>
        <taxon>Metazoa</taxon>
        <taxon>Spiralia</taxon>
        <taxon>Lophotrochozoa</taxon>
        <taxon>Platyhelminthes</taxon>
        <taxon>Cestoda</taxon>
        <taxon>Eucestoda</taxon>
        <taxon>Diphyllobothriidea</taxon>
        <taxon>Diphyllobothriidae</taxon>
        <taxon>Dibothriocephalus</taxon>
    </lineage>
</organism>